<reference evidence="1 2" key="1">
    <citation type="submission" date="2018-05" db="EMBL/GenBank/DDBJ databases">
        <title>Leucothrix arctica sp. nov., isolated from Arctic seawater.</title>
        <authorList>
            <person name="Choi A."/>
            <person name="Baek K."/>
        </authorList>
    </citation>
    <scope>NUCLEOTIDE SEQUENCE [LARGE SCALE GENOMIC DNA]</scope>
    <source>
        <strain evidence="1 2">JCM 18388</strain>
    </source>
</reference>
<comment type="caution">
    <text evidence="1">The sequence shown here is derived from an EMBL/GenBank/DDBJ whole genome shotgun (WGS) entry which is preliminary data.</text>
</comment>
<dbReference type="Proteomes" id="UP000245539">
    <property type="component" value="Unassembled WGS sequence"/>
</dbReference>
<evidence type="ECO:0000313" key="2">
    <source>
        <dbReference type="Proteomes" id="UP000245539"/>
    </source>
</evidence>
<protein>
    <submittedName>
        <fullName evidence="1">Uncharacterized protein</fullName>
    </submittedName>
</protein>
<dbReference type="GO" id="GO:0003700">
    <property type="term" value="F:DNA-binding transcription factor activity"/>
    <property type="evidence" value="ECO:0007669"/>
    <property type="project" value="InterPro"/>
</dbReference>
<proteinExistence type="predicted"/>
<name>A0A317CEE0_9GAMM</name>
<dbReference type="Gene3D" id="1.10.1740.10">
    <property type="match status" value="1"/>
</dbReference>
<sequence>MTQNQEDLCLLIDKIQQENQQALGELYDATANRIYGFVLKLTNNKPLTEEIVGDLYYAGLAQRVEV</sequence>
<evidence type="ECO:0000313" key="1">
    <source>
        <dbReference type="EMBL" id="PWQ96461.1"/>
    </source>
</evidence>
<dbReference type="EMBL" id="QGKM01000037">
    <property type="protein sequence ID" value="PWQ96461.1"/>
    <property type="molecule type" value="Genomic_DNA"/>
</dbReference>
<keyword evidence="2" id="KW-1185">Reference proteome</keyword>
<organism evidence="1 2">
    <name type="scientific">Leucothrix pacifica</name>
    <dbReference type="NCBI Taxonomy" id="1247513"/>
    <lineage>
        <taxon>Bacteria</taxon>
        <taxon>Pseudomonadati</taxon>
        <taxon>Pseudomonadota</taxon>
        <taxon>Gammaproteobacteria</taxon>
        <taxon>Thiotrichales</taxon>
        <taxon>Thiotrichaceae</taxon>
        <taxon>Leucothrix</taxon>
    </lineage>
</organism>
<dbReference type="SUPFAM" id="SSF88946">
    <property type="entry name" value="Sigma2 domain of RNA polymerase sigma factors"/>
    <property type="match status" value="1"/>
</dbReference>
<dbReference type="OrthoDB" id="9784272at2"/>
<dbReference type="AlphaFoldDB" id="A0A317CEE0"/>
<gene>
    <name evidence="1" type="ORF">DKW60_12950</name>
</gene>
<dbReference type="InterPro" id="IPR013325">
    <property type="entry name" value="RNA_pol_sigma_r2"/>
</dbReference>
<accession>A0A317CEE0</accession>
<dbReference type="GO" id="GO:0006352">
    <property type="term" value="P:DNA-templated transcription initiation"/>
    <property type="evidence" value="ECO:0007669"/>
    <property type="project" value="InterPro"/>
</dbReference>
<dbReference type="RefSeq" id="WP_109838077.1">
    <property type="nucleotide sequence ID" value="NZ_QGKM01000037.1"/>
</dbReference>